<evidence type="ECO:0000313" key="2">
    <source>
        <dbReference type="EMBL" id="SVC11515.1"/>
    </source>
</evidence>
<feature type="non-terminal residue" evidence="2">
    <location>
        <position position="53"/>
    </location>
</feature>
<sequence length="53" mass="6058">MSLETPPPVEPENRGRRLEDVFILLCVITLWPVILGWDHPLYEVLLYGALIGL</sequence>
<name>A0A382JIM5_9ZZZZ</name>
<proteinExistence type="predicted"/>
<protein>
    <submittedName>
        <fullName evidence="2">Uncharacterized protein</fullName>
    </submittedName>
</protein>
<feature type="transmembrane region" description="Helical" evidence="1">
    <location>
        <begin position="21"/>
        <end position="37"/>
    </location>
</feature>
<keyword evidence="1" id="KW-0812">Transmembrane</keyword>
<dbReference type="AlphaFoldDB" id="A0A382JIM5"/>
<reference evidence="2" key="1">
    <citation type="submission" date="2018-05" db="EMBL/GenBank/DDBJ databases">
        <authorList>
            <person name="Lanie J.A."/>
            <person name="Ng W.-L."/>
            <person name="Kazmierczak K.M."/>
            <person name="Andrzejewski T.M."/>
            <person name="Davidsen T.M."/>
            <person name="Wayne K.J."/>
            <person name="Tettelin H."/>
            <person name="Glass J.I."/>
            <person name="Rusch D."/>
            <person name="Podicherti R."/>
            <person name="Tsui H.-C.T."/>
            <person name="Winkler M.E."/>
        </authorList>
    </citation>
    <scope>NUCLEOTIDE SEQUENCE</scope>
</reference>
<dbReference type="EMBL" id="UINC01074385">
    <property type="protein sequence ID" value="SVC11515.1"/>
    <property type="molecule type" value="Genomic_DNA"/>
</dbReference>
<keyword evidence="1" id="KW-1133">Transmembrane helix</keyword>
<evidence type="ECO:0000256" key="1">
    <source>
        <dbReference type="SAM" id="Phobius"/>
    </source>
</evidence>
<accession>A0A382JIM5</accession>
<organism evidence="2">
    <name type="scientific">marine metagenome</name>
    <dbReference type="NCBI Taxonomy" id="408172"/>
    <lineage>
        <taxon>unclassified sequences</taxon>
        <taxon>metagenomes</taxon>
        <taxon>ecological metagenomes</taxon>
    </lineage>
</organism>
<keyword evidence="1" id="KW-0472">Membrane</keyword>
<gene>
    <name evidence="2" type="ORF">METZ01_LOCUS264369</name>
</gene>